<comment type="caution">
    <text evidence="8">The sequence shown here is derived from an EMBL/GenBank/DDBJ whole genome shotgun (WGS) entry which is preliminary data.</text>
</comment>
<dbReference type="Proteomes" id="UP000284417">
    <property type="component" value="Unassembled WGS sequence"/>
</dbReference>
<feature type="transmembrane region" description="Helical" evidence="7">
    <location>
        <begin position="363"/>
        <end position="389"/>
    </location>
</feature>
<keyword evidence="4 7" id="KW-0812">Transmembrane</keyword>
<accession>A0A415HTV8</accession>
<dbReference type="PANTHER" id="PTHR30250:SF10">
    <property type="entry name" value="LIPOPOLYSACCHARIDE BIOSYNTHESIS PROTEIN WZXC"/>
    <property type="match status" value="1"/>
</dbReference>
<evidence type="ECO:0000313" key="8">
    <source>
        <dbReference type="EMBL" id="RHK97693.1"/>
    </source>
</evidence>
<dbReference type="InterPro" id="IPR050833">
    <property type="entry name" value="Poly_Biosynth_Transport"/>
</dbReference>
<evidence type="ECO:0000256" key="5">
    <source>
        <dbReference type="ARBA" id="ARBA00022989"/>
    </source>
</evidence>
<feature type="transmembrane region" description="Helical" evidence="7">
    <location>
        <begin position="80"/>
        <end position="100"/>
    </location>
</feature>
<comment type="similarity">
    <text evidence="2">Belongs to the polysaccharide synthase family.</text>
</comment>
<protein>
    <submittedName>
        <fullName evidence="8">Lipopolysaccharide biosynthesis protein</fullName>
    </submittedName>
</protein>
<dbReference type="Pfam" id="PF13440">
    <property type="entry name" value="Polysacc_synt_3"/>
    <property type="match status" value="1"/>
</dbReference>
<feature type="transmembrane region" description="Helical" evidence="7">
    <location>
        <begin position="287"/>
        <end position="310"/>
    </location>
</feature>
<feature type="transmembrane region" description="Helical" evidence="7">
    <location>
        <begin position="439"/>
        <end position="460"/>
    </location>
</feature>
<evidence type="ECO:0000256" key="6">
    <source>
        <dbReference type="ARBA" id="ARBA00023136"/>
    </source>
</evidence>
<dbReference type="CDD" id="cd13127">
    <property type="entry name" value="MATE_tuaB_like"/>
    <property type="match status" value="1"/>
</dbReference>
<feature type="transmembrane region" description="Helical" evidence="7">
    <location>
        <begin position="401"/>
        <end position="427"/>
    </location>
</feature>
<comment type="subcellular location">
    <subcellularLocation>
        <location evidence="1">Cell membrane</location>
        <topology evidence="1">Multi-pass membrane protein</topology>
    </subcellularLocation>
</comment>
<reference evidence="8 9" key="1">
    <citation type="submission" date="2018-08" db="EMBL/GenBank/DDBJ databases">
        <title>A genome reference for cultivated species of the human gut microbiota.</title>
        <authorList>
            <person name="Zou Y."/>
            <person name="Xue W."/>
            <person name="Luo G."/>
        </authorList>
    </citation>
    <scope>NUCLEOTIDE SEQUENCE [LARGE SCALE GENOMIC DNA]</scope>
    <source>
        <strain evidence="8 9">AF39-6AC</strain>
    </source>
</reference>
<gene>
    <name evidence="8" type="ORF">DW042_09760</name>
</gene>
<proteinExistence type="inferred from homology"/>
<feature type="transmembrane region" description="Helical" evidence="7">
    <location>
        <begin position="112"/>
        <end position="132"/>
    </location>
</feature>
<evidence type="ECO:0000256" key="1">
    <source>
        <dbReference type="ARBA" id="ARBA00004651"/>
    </source>
</evidence>
<feature type="transmembrane region" description="Helical" evidence="7">
    <location>
        <begin position="144"/>
        <end position="164"/>
    </location>
</feature>
<evidence type="ECO:0000256" key="7">
    <source>
        <dbReference type="SAM" id="Phobius"/>
    </source>
</evidence>
<evidence type="ECO:0000256" key="3">
    <source>
        <dbReference type="ARBA" id="ARBA00022475"/>
    </source>
</evidence>
<evidence type="ECO:0000313" key="9">
    <source>
        <dbReference type="Proteomes" id="UP000284417"/>
    </source>
</evidence>
<dbReference type="AlphaFoldDB" id="A0A415HTV8"/>
<dbReference type="EMBL" id="QROC01000010">
    <property type="protein sequence ID" value="RHK97693.1"/>
    <property type="molecule type" value="Genomic_DNA"/>
</dbReference>
<feature type="transmembrane region" description="Helical" evidence="7">
    <location>
        <begin position="20"/>
        <end position="38"/>
    </location>
</feature>
<organism evidence="8 9">
    <name type="scientific">Bacteroides xylanisolvens</name>
    <dbReference type="NCBI Taxonomy" id="371601"/>
    <lineage>
        <taxon>Bacteria</taxon>
        <taxon>Pseudomonadati</taxon>
        <taxon>Bacteroidota</taxon>
        <taxon>Bacteroidia</taxon>
        <taxon>Bacteroidales</taxon>
        <taxon>Bacteroidaceae</taxon>
        <taxon>Bacteroides</taxon>
    </lineage>
</organism>
<feature type="transmembrane region" description="Helical" evidence="7">
    <location>
        <begin position="170"/>
        <end position="188"/>
    </location>
</feature>
<sequence>MNNIKRKTSKSLFWRSVEKFLVNGSQFVISLVLARLLLPSDYGTIALLTIFIALSQVLIEGGFSQVIIQKQDRDSLSSSTMFCCNIFTALLLYLIIYIIAPNIASFYNLPELTSVMRIYCITLVINSLYIVKKTQLIMDLKFKVQAYITFVSVAISGIIGIILAVYNYGVWALVFQQICNSILLCLLFNRFDMSLYSFHFSAEKFRNLFMKGSRLLVANILQSVYSSLYSLIIGKFFSPKELGLFTRGNQMGQIIPSNVTDIFSNTMYPIFCQERQTEDFRQIYTRYIGLVCFVFFPCMVLLSTISFPLIDILLGDNWLDCASYMKILCIAYMFDPLMRLNAMIPTIMGETTTTLKCEMVKKVVAITILVVATSHSVLAVCYGIVLYSLIDIIISTKFNKIYMGITICGIFLSIKNALIVSIIQFAVISFVVNEINNPFLSILVAVILSLVIVLLIAFLLRFKEFDFLVNFVRNKMLRKTC</sequence>
<dbReference type="RefSeq" id="WP_118407672.1">
    <property type="nucleotide sequence ID" value="NZ_QROC01000010.1"/>
</dbReference>
<keyword evidence="5 7" id="KW-1133">Transmembrane helix</keyword>
<keyword evidence="6 7" id="KW-0472">Membrane</keyword>
<keyword evidence="3" id="KW-1003">Cell membrane</keyword>
<name>A0A415HTV8_9BACE</name>
<dbReference type="PANTHER" id="PTHR30250">
    <property type="entry name" value="PST FAMILY PREDICTED COLANIC ACID TRANSPORTER"/>
    <property type="match status" value="1"/>
</dbReference>
<dbReference type="GO" id="GO:0005886">
    <property type="term" value="C:plasma membrane"/>
    <property type="evidence" value="ECO:0007669"/>
    <property type="project" value="UniProtKB-SubCell"/>
</dbReference>
<evidence type="ECO:0000256" key="2">
    <source>
        <dbReference type="ARBA" id="ARBA00007430"/>
    </source>
</evidence>
<evidence type="ECO:0000256" key="4">
    <source>
        <dbReference type="ARBA" id="ARBA00022692"/>
    </source>
</evidence>
<feature type="transmembrane region" description="Helical" evidence="7">
    <location>
        <begin position="44"/>
        <end position="68"/>
    </location>
</feature>